<dbReference type="Pfam" id="PF07148">
    <property type="entry name" value="MalM"/>
    <property type="match status" value="1"/>
</dbReference>
<evidence type="ECO:0000313" key="4">
    <source>
        <dbReference type="EMBL" id="ABC28997.1"/>
    </source>
</evidence>
<dbReference type="GO" id="GO:0008643">
    <property type="term" value="P:carbohydrate transport"/>
    <property type="evidence" value="ECO:0007669"/>
    <property type="project" value="InterPro"/>
</dbReference>
<dbReference type="KEGG" id="hch:HCH_02168"/>
<evidence type="ECO:0000313" key="5">
    <source>
        <dbReference type="Proteomes" id="UP000000238"/>
    </source>
</evidence>
<dbReference type="RefSeq" id="WP_011396067.1">
    <property type="nucleotide sequence ID" value="NC_007645.1"/>
</dbReference>
<feature type="region of interest" description="Disordered" evidence="1">
    <location>
        <begin position="84"/>
        <end position="121"/>
    </location>
</feature>
<feature type="compositionally biased region" description="Polar residues" evidence="1">
    <location>
        <begin position="62"/>
        <end position="71"/>
    </location>
</feature>
<organism evidence="4 5">
    <name type="scientific">Hahella chejuensis (strain KCTC 2396)</name>
    <dbReference type="NCBI Taxonomy" id="349521"/>
    <lineage>
        <taxon>Bacteria</taxon>
        <taxon>Pseudomonadati</taxon>
        <taxon>Pseudomonadota</taxon>
        <taxon>Gammaproteobacteria</taxon>
        <taxon>Oceanospirillales</taxon>
        <taxon>Hahellaceae</taxon>
        <taxon>Hahella</taxon>
    </lineage>
</organism>
<dbReference type="OrthoDB" id="9813383at2"/>
<dbReference type="InterPro" id="IPR025392">
    <property type="entry name" value="DUF4124"/>
</dbReference>
<accession>Q2SK27</accession>
<dbReference type="EMBL" id="CP000155">
    <property type="protein sequence ID" value="ABC28997.1"/>
    <property type="molecule type" value="Genomic_DNA"/>
</dbReference>
<dbReference type="STRING" id="349521.HCH_02168"/>
<dbReference type="Proteomes" id="UP000000238">
    <property type="component" value="Chromosome"/>
</dbReference>
<dbReference type="InterPro" id="IPR010794">
    <property type="entry name" value="MalM"/>
</dbReference>
<sequence length="376" mass="42171">MKKTVSLLLLALLSSGSALADRYYTWVDENGQVRHTLIRETQPEPSAQTQQQTQPEAVQSTPEQSPGSTETTVPLIEQEINAELRVSSEAPGDAVANESREVSKEESPQPQLSQPKSSHREIIDESTYIDAVELEKRGFVREGDSRFYTWVDTNGVMHTEEYHPADAKSKARAQPLQPAQVVADEQRIEKTRLPDGADPLAADLLGLNAPGAKQEIDLVYDRCCEKLANDERVELEFDGGELLEIRKDEQGYNFGVGYSLYRVVEIPEGSVNRLLQLRAYAQPDAFYPSVLVLDSDWKPVRFLQDLLYIYEPENWFRYGYLEGFLRIKAKDEKYLVLLTTGADLKKRTVAEGVADKPVVINHSASGILHLAVLPPE</sequence>
<dbReference type="HOGENOM" id="CLU_735220_0_0_6"/>
<gene>
    <name evidence="4" type="ordered locus">HCH_02168</name>
</gene>
<evidence type="ECO:0000256" key="2">
    <source>
        <dbReference type="SAM" id="SignalP"/>
    </source>
</evidence>
<dbReference type="eggNOG" id="ENOG5033E9E">
    <property type="taxonomic scope" value="Bacteria"/>
</dbReference>
<reference evidence="4 5" key="1">
    <citation type="journal article" date="2005" name="Nucleic Acids Res.">
        <title>Genomic blueprint of Hahella chejuensis, a marine microbe producing an algicidal agent.</title>
        <authorList>
            <person name="Jeong H."/>
            <person name="Yim J.H."/>
            <person name="Lee C."/>
            <person name="Choi S.-H."/>
            <person name="Park Y.K."/>
            <person name="Yoon S.H."/>
            <person name="Hur C.-G."/>
            <person name="Kang H.-Y."/>
            <person name="Kim D."/>
            <person name="Lee H.H."/>
            <person name="Park K.H."/>
            <person name="Park S.-H."/>
            <person name="Park H.-S."/>
            <person name="Lee H.K."/>
            <person name="Oh T.K."/>
            <person name="Kim J.F."/>
        </authorList>
    </citation>
    <scope>NUCLEOTIDE SEQUENCE [LARGE SCALE GENOMIC DNA]</scope>
    <source>
        <strain evidence="4 5">KCTC 2396</strain>
    </source>
</reference>
<keyword evidence="2" id="KW-0732">Signal</keyword>
<protein>
    <recommendedName>
        <fullName evidence="3">DUF4124 domain-containing protein</fullName>
    </recommendedName>
</protein>
<feature type="compositionally biased region" description="Basic and acidic residues" evidence="1">
    <location>
        <begin position="98"/>
        <end position="107"/>
    </location>
</feature>
<proteinExistence type="predicted"/>
<keyword evidence="5" id="KW-1185">Reference proteome</keyword>
<feature type="compositionally biased region" description="Low complexity" evidence="1">
    <location>
        <begin position="43"/>
        <end position="61"/>
    </location>
</feature>
<evidence type="ECO:0000259" key="3">
    <source>
        <dbReference type="Pfam" id="PF13511"/>
    </source>
</evidence>
<feature type="signal peptide" evidence="2">
    <location>
        <begin position="1"/>
        <end position="20"/>
    </location>
</feature>
<dbReference type="Pfam" id="PF13511">
    <property type="entry name" value="DUF4124"/>
    <property type="match status" value="1"/>
</dbReference>
<dbReference type="GO" id="GO:0042597">
    <property type="term" value="C:periplasmic space"/>
    <property type="evidence" value="ECO:0007669"/>
    <property type="project" value="InterPro"/>
</dbReference>
<name>Q2SK27_HAHCH</name>
<feature type="domain" description="DUF4124" evidence="3">
    <location>
        <begin position="10"/>
        <end position="65"/>
    </location>
</feature>
<dbReference type="AlphaFoldDB" id="Q2SK27"/>
<feature type="chain" id="PRO_5004215541" description="DUF4124 domain-containing protein" evidence="2">
    <location>
        <begin position="21"/>
        <end position="376"/>
    </location>
</feature>
<evidence type="ECO:0000256" key="1">
    <source>
        <dbReference type="SAM" id="MobiDB-lite"/>
    </source>
</evidence>
<feature type="region of interest" description="Disordered" evidence="1">
    <location>
        <begin position="42"/>
        <end position="71"/>
    </location>
</feature>